<dbReference type="EMBL" id="GL891302">
    <property type="protein sequence ID" value="EGO61504.1"/>
    <property type="molecule type" value="Genomic_DNA"/>
</dbReference>
<feature type="chain" id="PRO_5003374994" evidence="2">
    <location>
        <begin position="19"/>
        <end position="111"/>
    </location>
</feature>
<gene>
    <name evidence="3" type="ORF">NEUTE1DRAFT_107972</name>
</gene>
<evidence type="ECO:0000313" key="4">
    <source>
        <dbReference type="Proteomes" id="UP000008065"/>
    </source>
</evidence>
<feature type="signal peptide" evidence="2">
    <location>
        <begin position="1"/>
        <end position="18"/>
    </location>
</feature>
<evidence type="ECO:0000313" key="3">
    <source>
        <dbReference type="EMBL" id="EGO61504.1"/>
    </source>
</evidence>
<accession>F8MDR6</accession>
<evidence type="ECO:0000256" key="1">
    <source>
        <dbReference type="SAM" id="MobiDB-lite"/>
    </source>
</evidence>
<keyword evidence="2" id="KW-0732">Signal</keyword>
<dbReference type="Proteomes" id="UP000008065">
    <property type="component" value="Unassembled WGS sequence"/>
</dbReference>
<reference evidence="4" key="1">
    <citation type="journal article" date="2011" name="Genetics">
        <title>Massive changes in genome architecture accompany the transition to self-fertility in the filamentous fungus Neurospora tetrasperma.</title>
        <authorList>
            <person name="Ellison C.E."/>
            <person name="Stajich J.E."/>
            <person name="Jacobson D.J."/>
            <person name="Natvig D.O."/>
            <person name="Lapidus A."/>
            <person name="Foster B."/>
            <person name="Aerts A."/>
            <person name="Riley R."/>
            <person name="Lindquist E.A."/>
            <person name="Grigoriev I.V."/>
            <person name="Taylor J.W."/>
        </authorList>
    </citation>
    <scope>NUCLEOTIDE SEQUENCE [LARGE SCALE GENOMIC DNA]</scope>
    <source>
        <strain evidence="4">FGSC 2508 / P0657</strain>
    </source>
</reference>
<dbReference type="VEuPathDB" id="FungiDB:NEUTE1DRAFT_107972"/>
<feature type="compositionally biased region" description="Acidic residues" evidence="1">
    <location>
        <begin position="72"/>
        <end position="96"/>
    </location>
</feature>
<dbReference type="GeneID" id="20822368"/>
<evidence type="ECO:0000256" key="2">
    <source>
        <dbReference type="SAM" id="SignalP"/>
    </source>
</evidence>
<name>F8MDR6_NEUT8</name>
<dbReference type="AlphaFoldDB" id="F8MDR6"/>
<sequence>MVTASLVAFFLFFPDSVKLPVCSPTLSVQTNNDGLLTSFAHTHLHRLPPLSLRARVAALYLGNVLNPAGRPEEEEDHFFDDEYEDSVDEEEEDEDETFFKNAGVFEAQDLN</sequence>
<protein>
    <submittedName>
        <fullName evidence="3">Uncharacterized protein</fullName>
    </submittedName>
</protein>
<proteinExistence type="predicted"/>
<feature type="region of interest" description="Disordered" evidence="1">
    <location>
        <begin position="67"/>
        <end position="97"/>
    </location>
</feature>
<dbReference type="RefSeq" id="XP_009848543.1">
    <property type="nucleotide sequence ID" value="XM_009850241.1"/>
</dbReference>
<dbReference type="KEGG" id="nte:NEUTE1DRAFT107972"/>
<dbReference type="HOGENOM" id="CLU_2159082_0_0_1"/>
<keyword evidence="4" id="KW-1185">Reference proteome</keyword>
<organism evidence="3 4">
    <name type="scientific">Neurospora tetrasperma (strain FGSC 2508 / ATCC MYA-4615 / P0657)</name>
    <dbReference type="NCBI Taxonomy" id="510951"/>
    <lineage>
        <taxon>Eukaryota</taxon>
        <taxon>Fungi</taxon>
        <taxon>Dikarya</taxon>
        <taxon>Ascomycota</taxon>
        <taxon>Pezizomycotina</taxon>
        <taxon>Sordariomycetes</taxon>
        <taxon>Sordariomycetidae</taxon>
        <taxon>Sordariales</taxon>
        <taxon>Sordariaceae</taxon>
        <taxon>Neurospora</taxon>
    </lineage>
</organism>